<comment type="caution">
    <text evidence="2">The sequence shown here is derived from an EMBL/GenBank/DDBJ whole genome shotgun (WGS) entry which is preliminary data.</text>
</comment>
<protein>
    <recommendedName>
        <fullName evidence="1">Glycosyltransferase 2-like domain-containing protein</fullName>
    </recommendedName>
</protein>
<evidence type="ECO:0000313" key="2">
    <source>
        <dbReference type="EMBL" id="PIY68543.1"/>
    </source>
</evidence>
<dbReference type="GO" id="GO:0006487">
    <property type="term" value="P:protein N-linked glycosylation"/>
    <property type="evidence" value="ECO:0007669"/>
    <property type="project" value="TreeGrafter"/>
</dbReference>
<dbReference type="AlphaFoldDB" id="A0A2M7QCE8"/>
<dbReference type="PANTHER" id="PTHR10859">
    <property type="entry name" value="GLYCOSYL TRANSFERASE"/>
    <property type="match status" value="1"/>
</dbReference>
<sequence>MNNITISLVIPCYNEELNIQKGVLDKIGNFTKDDNRFAEILIIDDGSDDKSKDVIKNKYLSLFTKFRLIENNHQGKAFAIIDGIRKSKSQYVMFSDFDLATPIEESEKLIRAIDPQTPIIIGSRNKDRKDAPIFRKIMSYGSVLVKSLLLGLRGINDTQCGFKLFDRTIAINLINALKVFHTNKRVSGPSVSAGFDIEFLFVAAKKGYKITEISVDWKYAETRRVNFVKDTFESLRDILLIKYYDLAKKYN</sequence>
<evidence type="ECO:0000259" key="1">
    <source>
        <dbReference type="Pfam" id="PF00535"/>
    </source>
</evidence>
<gene>
    <name evidence="2" type="ORF">COY90_05440</name>
</gene>
<dbReference type="SUPFAM" id="SSF53448">
    <property type="entry name" value="Nucleotide-diphospho-sugar transferases"/>
    <property type="match status" value="1"/>
</dbReference>
<proteinExistence type="predicted"/>
<dbReference type="InterPro" id="IPR029044">
    <property type="entry name" value="Nucleotide-diphossugar_trans"/>
</dbReference>
<dbReference type="EMBL" id="PFLF01000114">
    <property type="protein sequence ID" value="PIY68543.1"/>
    <property type="molecule type" value="Genomic_DNA"/>
</dbReference>
<name>A0A2M7QCE8_9BACT</name>
<dbReference type="Gene3D" id="3.90.550.10">
    <property type="entry name" value="Spore Coat Polysaccharide Biosynthesis Protein SpsA, Chain A"/>
    <property type="match status" value="1"/>
</dbReference>
<reference evidence="3" key="1">
    <citation type="submission" date="2017-09" db="EMBL/GenBank/DDBJ databases">
        <title>Depth-based differentiation of microbial function through sediment-hosted aquifers and enrichment of novel symbionts in the deep terrestrial subsurface.</title>
        <authorList>
            <person name="Probst A.J."/>
            <person name="Ladd B."/>
            <person name="Jarett J.K."/>
            <person name="Geller-Mcgrath D.E."/>
            <person name="Sieber C.M.K."/>
            <person name="Emerson J.B."/>
            <person name="Anantharaman K."/>
            <person name="Thomas B.C."/>
            <person name="Malmstrom R."/>
            <person name="Stieglmeier M."/>
            <person name="Klingl A."/>
            <person name="Woyke T."/>
            <person name="Ryan C.M."/>
            <person name="Banfield J.F."/>
        </authorList>
    </citation>
    <scope>NUCLEOTIDE SEQUENCE [LARGE SCALE GENOMIC DNA]</scope>
</reference>
<dbReference type="PANTHER" id="PTHR10859:SF91">
    <property type="entry name" value="DOLICHYL-PHOSPHATE BETA-GLUCOSYLTRANSFERASE"/>
    <property type="match status" value="1"/>
</dbReference>
<dbReference type="InterPro" id="IPR001173">
    <property type="entry name" value="Glyco_trans_2-like"/>
</dbReference>
<accession>A0A2M7QCE8</accession>
<organism evidence="2 3">
    <name type="scientific">Candidatus Roizmanbacteria bacterium CG_4_10_14_0_8_um_filter_39_9</name>
    <dbReference type="NCBI Taxonomy" id="1974829"/>
    <lineage>
        <taxon>Bacteria</taxon>
        <taxon>Candidatus Roizmaniibacteriota</taxon>
    </lineage>
</organism>
<feature type="domain" description="Glycosyltransferase 2-like" evidence="1">
    <location>
        <begin position="7"/>
        <end position="138"/>
    </location>
</feature>
<dbReference type="Proteomes" id="UP000230108">
    <property type="component" value="Unassembled WGS sequence"/>
</dbReference>
<evidence type="ECO:0000313" key="3">
    <source>
        <dbReference type="Proteomes" id="UP000230108"/>
    </source>
</evidence>
<dbReference type="Pfam" id="PF00535">
    <property type="entry name" value="Glycos_transf_2"/>
    <property type="match status" value="1"/>
</dbReference>